<gene>
    <name evidence="1" type="ORF">HAX54_017562</name>
</gene>
<proteinExistence type="predicted"/>
<feature type="non-terminal residue" evidence="1">
    <location>
        <position position="1"/>
    </location>
</feature>
<evidence type="ECO:0000313" key="2">
    <source>
        <dbReference type="Proteomes" id="UP000823775"/>
    </source>
</evidence>
<protein>
    <submittedName>
        <fullName evidence="1">Uncharacterized protein</fullName>
    </submittedName>
</protein>
<sequence>TDTSTENSHVQELFQGPAIKQELVQSSVVEYHQVESQTNVGTAIPSIVTIEDQRRSGRDR</sequence>
<dbReference type="Proteomes" id="UP000823775">
    <property type="component" value="Unassembled WGS sequence"/>
</dbReference>
<name>A0ABS8Y749_DATST</name>
<evidence type="ECO:0000313" key="1">
    <source>
        <dbReference type="EMBL" id="MCE5166327.1"/>
    </source>
</evidence>
<comment type="caution">
    <text evidence="1">The sequence shown here is derived from an EMBL/GenBank/DDBJ whole genome shotgun (WGS) entry which is preliminary data.</text>
</comment>
<accession>A0ABS8Y749</accession>
<keyword evidence="2" id="KW-1185">Reference proteome</keyword>
<reference evidence="1 2" key="1">
    <citation type="journal article" date="2021" name="BMC Genomics">
        <title>Datura genome reveals duplications of psychoactive alkaloid biosynthetic genes and high mutation rate following tissue culture.</title>
        <authorList>
            <person name="Rajewski A."/>
            <person name="Carter-House D."/>
            <person name="Stajich J."/>
            <person name="Litt A."/>
        </authorList>
    </citation>
    <scope>NUCLEOTIDE SEQUENCE [LARGE SCALE GENOMIC DNA]</scope>
    <source>
        <strain evidence="1">AR-01</strain>
    </source>
</reference>
<organism evidence="1 2">
    <name type="scientific">Datura stramonium</name>
    <name type="common">Jimsonweed</name>
    <name type="synonym">Common thornapple</name>
    <dbReference type="NCBI Taxonomy" id="4076"/>
    <lineage>
        <taxon>Eukaryota</taxon>
        <taxon>Viridiplantae</taxon>
        <taxon>Streptophyta</taxon>
        <taxon>Embryophyta</taxon>
        <taxon>Tracheophyta</taxon>
        <taxon>Spermatophyta</taxon>
        <taxon>Magnoliopsida</taxon>
        <taxon>eudicotyledons</taxon>
        <taxon>Gunneridae</taxon>
        <taxon>Pentapetalae</taxon>
        <taxon>asterids</taxon>
        <taxon>lamiids</taxon>
        <taxon>Solanales</taxon>
        <taxon>Solanaceae</taxon>
        <taxon>Solanoideae</taxon>
        <taxon>Datureae</taxon>
        <taxon>Datura</taxon>
    </lineage>
</organism>
<dbReference type="EMBL" id="JACEIK010021683">
    <property type="protein sequence ID" value="MCE5166327.1"/>
    <property type="molecule type" value="Genomic_DNA"/>
</dbReference>